<evidence type="ECO:0000256" key="6">
    <source>
        <dbReference type="ARBA" id="ARBA00023170"/>
    </source>
</evidence>
<keyword evidence="12" id="KW-1185">Reference proteome</keyword>
<evidence type="ECO:0000256" key="4">
    <source>
        <dbReference type="ARBA" id="ARBA00023040"/>
    </source>
</evidence>
<dbReference type="GO" id="GO:0004930">
    <property type="term" value="F:G protein-coupled receptor activity"/>
    <property type="evidence" value="ECO:0007669"/>
    <property type="project" value="UniProtKB-KW"/>
</dbReference>
<feature type="transmembrane region" description="Helical" evidence="8">
    <location>
        <begin position="16"/>
        <end position="37"/>
    </location>
</feature>
<feature type="transmembrane region" description="Helical" evidence="8">
    <location>
        <begin position="263"/>
        <end position="284"/>
    </location>
</feature>
<evidence type="ECO:0000256" key="8">
    <source>
        <dbReference type="SAM" id="Phobius"/>
    </source>
</evidence>
<comment type="caution">
    <text evidence="10">The sequence shown here is derived from an EMBL/GenBank/DDBJ whole genome shotgun (WGS) entry which is preliminary data.</text>
</comment>
<dbReference type="SUPFAM" id="SSF81321">
    <property type="entry name" value="Family A G protein-coupled receptor-like"/>
    <property type="match status" value="1"/>
</dbReference>
<feature type="transmembrane region" description="Helical" evidence="8">
    <location>
        <begin position="130"/>
        <end position="155"/>
    </location>
</feature>
<keyword evidence="6" id="KW-0675">Receptor</keyword>
<feature type="transmembrane region" description="Helical" evidence="8">
    <location>
        <begin position="175"/>
        <end position="200"/>
    </location>
</feature>
<feature type="transmembrane region" description="Helical" evidence="8">
    <location>
        <begin position="221"/>
        <end position="243"/>
    </location>
</feature>
<evidence type="ECO:0000259" key="9">
    <source>
        <dbReference type="PROSITE" id="PS50262"/>
    </source>
</evidence>
<dbReference type="EMBL" id="CAJNOJ010000889">
    <property type="protein sequence ID" value="CAF1531570.1"/>
    <property type="molecule type" value="Genomic_DNA"/>
</dbReference>
<dbReference type="InterPro" id="IPR017452">
    <property type="entry name" value="GPCR_Rhodpsn_7TM"/>
</dbReference>
<dbReference type="Pfam" id="PF00001">
    <property type="entry name" value="7tm_1"/>
    <property type="match status" value="1"/>
</dbReference>
<proteinExistence type="predicted"/>
<feature type="domain" description="G-protein coupled receptors family 1 profile" evidence="9">
    <location>
        <begin position="28"/>
        <end position="282"/>
    </location>
</feature>
<evidence type="ECO:0000313" key="10">
    <source>
        <dbReference type="EMBL" id="CAF1531570.1"/>
    </source>
</evidence>
<feature type="transmembrane region" description="Helical" evidence="8">
    <location>
        <begin position="49"/>
        <end position="71"/>
    </location>
</feature>
<dbReference type="PANTHER" id="PTHR24243">
    <property type="entry name" value="G-PROTEIN COUPLED RECEPTOR"/>
    <property type="match status" value="1"/>
</dbReference>
<gene>
    <name evidence="10" type="ORF">EDS130_LOCUS44613</name>
    <name evidence="11" type="ORF">XAT740_LOCUS48470</name>
</gene>
<name>A0A815V8U7_ADIRI</name>
<accession>A0A815V8U7</accession>
<organism evidence="10 13">
    <name type="scientific">Adineta ricciae</name>
    <name type="common">Rotifer</name>
    <dbReference type="NCBI Taxonomy" id="249248"/>
    <lineage>
        <taxon>Eukaryota</taxon>
        <taxon>Metazoa</taxon>
        <taxon>Spiralia</taxon>
        <taxon>Gnathifera</taxon>
        <taxon>Rotifera</taxon>
        <taxon>Eurotatoria</taxon>
        <taxon>Bdelloidea</taxon>
        <taxon>Adinetida</taxon>
        <taxon>Adinetidae</taxon>
        <taxon>Adineta</taxon>
    </lineage>
</organism>
<feature type="transmembrane region" description="Helical" evidence="8">
    <location>
        <begin position="91"/>
        <end position="110"/>
    </location>
</feature>
<sequence length="336" mass="39802">MSSIEIVNFSIQYSIYNAYIIISLGMIGNLINLLVFTRLKLFHENRSVFFLKIEFLSNLFYEFLSLSLTILTSIYGDDGTSRSNIWCKMRWMLAQIFLLIGCFMICCASADQYFSTHYYFYRRQFCTIKFARYSAVIILCLCLIHSITFALFFSIKPLVGCVIFDPNAVQYASFFFYPVLTGFLPMIISGLFSLFAYQNVRRIIRRQIPIVRRHLDQQMSAMVFLHVIFFIILIFPYSFYRIYSINNPIPRSQSLEYAIRQLLQTFFQSFVRINTGINFYLFYFTSSRFRRQVKIVLIKKYWNQIKHLCSFNNNNQIAPEISEPIDTNNELDLDHK</sequence>
<keyword evidence="7" id="KW-0807">Transducer</keyword>
<dbReference type="InterPro" id="IPR000276">
    <property type="entry name" value="GPCR_Rhodpsn"/>
</dbReference>
<reference evidence="10" key="1">
    <citation type="submission" date="2021-02" db="EMBL/GenBank/DDBJ databases">
        <authorList>
            <person name="Nowell W R."/>
        </authorList>
    </citation>
    <scope>NUCLEOTIDE SEQUENCE</scope>
</reference>
<protein>
    <recommendedName>
        <fullName evidence="9">G-protein coupled receptors family 1 profile domain-containing protein</fullName>
    </recommendedName>
</protein>
<keyword evidence="4" id="KW-0297">G-protein coupled receptor</keyword>
<dbReference type="OrthoDB" id="10005568at2759"/>
<evidence type="ECO:0000256" key="2">
    <source>
        <dbReference type="ARBA" id="ARBA00022692"/>
    </source>
</evidence>
<dbReference type="GO" id="GO:0005886">
    <property type="term" value="C:plasma membrane"/>
    <property type="evidence" value="ECO:0007669"/>
    <property type="project" value="TreeGrafter"/>
</dbReference>
<dbReference type="Gene3D" id="1.20.1070.10">
    <property type="entry name" value="Rhodopsin 7-helix transmembrane proteins"/>
    <property type="match status" value="1"/>
</dbReference>
<evidence type="ECO:0000256" key="5">
    <source>
        <dbReference type="ARBA" id="ARBA00023136"/>
    </source>
</evidence>
<dbReference type="PROSITE" id="PS50262">
    <property type="entry name" value="G_PROTEIN_RECEP_F1_2"/>
    <property type="match status" value="1"/>
</dbReference>
<evidence type="ECO:0000256" key="7">
    <source>
        <dbReference type="ARBA" id="ARBA00023224"/>
    </source>
</evidence>
<comment type="subcellular location">
    <subcellularLocation>
        <location evidence="1">Membrane</location>
        <topology evidence="1">Multi-pass membrane protein</topology>
    </subcellularLocation>
</comment>
<dbReference type="PANTHER" id="PTHR24243:SF233">
    <property type="entry name" value="THYROTROPIN-RELEASING HORMONE RECEPTOR"/>
    <property type="match status" value="1"/>
</dbReference>
<dbReference type="Proteomes" id="UP000663828">
    <property type="component" value="Unassembled WGS sequence"/>
</dbReference>
<dbReference type="EMBL" id="CAJNOR010006956">
    <property type="protein sequence ID" value="CAF1607599.1"/>
    <property type="molecule type" value="Genomic_DNA"/>
</dbReference>
<keyword evidence="3 8" id="KW-1133">Transmembrane helix</keyword>
<dbReference type="Proteomes" id="UP000663852">
    <property type="component" value="Unassembled WGS sequence"/>
</dbReference>
<evidence type="ECO:0000256" key="1">
    <source>
        <dbReference type="ARBA" id="ARBA00004141"/>
    </source>
</evidence>
<evidence type="ECO:0000313" key="12">
    <source>
        <dbReference type="Proteomes" id="UP000663828"/>
    </source>
</evidence>
<evidence type="ECO:0000313" key="13">
    <source>
        <dbReference type="Proteomes" id="UP000663852"/>
    </source>
</evidence>
<keyword evidence="2 8" id="KW-0812">Transmembrane</keyword>
<evidence type="ECO:0000256" key="3">
    <source>
        <dbReference type="ARBA" id="ARBA00022989"/>
    </source>
</evidence>
<keyword evidence="5 8" id="KW-0472">Membrane</keyword>
<dbReference type="AlphaFoldDB" id="A0A815V8U7"/>
<evidence type="ECO:0000313" key="11">
    <source>
        <dbReference type="EMBL" id="CAF1607599.1"/>
    </source>
</evidence>